<dbReference type="PANTHER" id="PTHR31640:SF1">
    <property type="entry name" value="BRIDGE-LIKE LIPID TRANSFER PROTEIN FAMILY MEMBER 1"/>
    <property type="match status" value="1"/>
</dbReference>
<comment type="caution">
    <text evidence="3">The sequence shown here is derived from an EMBL/GenBank/DDBJ whole genome shotgun (WGS) entry which is preliminary data.</text>
</comment>
<dbReference type="InterPro" id="IPR056742">
    <property type="entry name" value="BLTP1_C"/>
</dbReference>
<accession>A0AAV4SUH4</accession>
<keyword evidence="3" id="KW-0472">Membrane</keyword>
<dbReference type="Pfam" id="PF25040">
    <property type="entry name" value="BLTP1_C"/>
    <property type="match status" value="1"/>
</dbReference>
<evidence type="ECO:0000259" key="2">
    <source>
        <dbReference type="Pfam" id="PF25040"/>
    </source>
</evidence>
<dbReference type="GO" id="GO:0048488">
    <property type="term" value="P:synaptic vesicle endocytosis"/>
    <property type="evidence" value="ECO:0007669"/>
    <property type="project" value="TreeGrafter"/>
</dbReference>
<sequence>MTGCLADFSLYIFHPYGGAKKKAGGTKEGETSPLSTSERKDSLSLQVEFVKVNISRSRKINLSHVDPVASIQKLGKSFDSGGALIRFSAICDIGSASFKYDMRRLTEILAFPKAWYRRSIARRMFLGDQSTGALYSDQGKLEKKISYSLKSIYA</sequence>
<feature type="domain" description="Bridge-like lipid transfer protein family member 1 C-terminal" evidence="2">
    <location>
        <begin position="2"/>
        <end position="131"/>
    </location>
</feature>
<dbReference type="PANTHER" id="PTHR31640">
    <property type="entry name" value="TRANSMEMBRANE PROTEIN KIAA1109"/>
    <property type="match status" value="1"/>
</dbReference>
<organism evidence="3 4">
    <name type="scientific">Caerostris extrusa</name>
    <name type="common">Bark spider</name>
    <name type="synonym">Caerostris bankana</name>
    <dbReference type="NCBI Taxonomy" id="172846"/>
    <lineage>
        <taxon>Eukaryota</taxon>
        <taxon>Metazoa</taxon>
        <taxon>Ecdysozoa</taxon>
        <taxon>Arthropoda</taxon>
        <taxon>Chelicerata</taxon>
        <taxon>Arachnida</taxon>
        <taxon>Araneae</taxon>
        <taxon>Araneomorphae</taxon>
        <taxon>Entelegynae</taxon>
        <taxon>Araneoidea</taxon>
        <taxon>Araneidae</taxon>
        <taxon>Caerostris</taxon>
    </lineage>
</organism>
<dbReference type="Proteomes" id="UP001054945">
    <property type="component" value="Unassembled WGS sequence"/>
</dbReference>
<protein>
    <submittedName>
        <fullName evidence="3">Transmembrane protein KIAA1109</fullName>
    </submittedName>
</protein>
<proteinExistence type="predicted"/>
<name>A0AAV4SUH4_CAEEX</name>
<dbReference type="AlphaFoldDB" id="A0AAV4SUH4"/>
<evidence type="ECO:0000256" key="1">
    <source>
        <dbReference type="SAM" id="MobiDB-lite"/>
    </source>
</evidence>
<dbReference type="InterPro" id="IPR033616">
    <property type="entry name" value="BLTP1"/>
</dbReference>
<reference evidence="3 4" key="1">
    <citation type="submission" date="2021-06" db="EMBL/GenBank/DDBJ databases">
        <title>Caerostris extrusa draft genome.</title>
        <authorList>
            <person name="Kono N."/>
            <person name="Arakawa K."/>
        </authorList>
    </citation>
    <scope>NUCLEOTIDE SEQUENCE [LARGE SCALE GENOMIC DNA]</scope>
</reference>
<keyword evidence="3" id="KW-0812">Transmembrane</keyword>
<keyword evidence="4" id="KW-1185">Reference proteome</keyword>
<feature type="region of interest" description="Disordered" evidence="1">
    <location>
        <begin position="20"/>
        <end position="39"/>
    </location>
</feature>
<evidence type="ECO:0000313" key="4">
    <source>
        <dbReference type="Proteomes" id="UP001054945"/>
    </source>
</evidence>
<dbReference type="GO" id="GO:0098793">
    <property type="term" value="C:presynapse"/>
    <property type="evidence" value="ECO:0007669"/>
    <property type="project" value="GOC"/>
</dbReference>
<dbReference type="EMBL" id="BPLR01010215">
    <property type="protein sequence ID" value="GIY37755.1"/>
    <property type="molecule type" value="Genomic_DNA"/>
</dbReference>
<evidence type="ECO:0000313" key="3">
    <source>
        <dbReference type="EMBL" id="GIY37755.1"/>
    </source>
</evidence>
<gene>
    <name evidence="3" type="primary">KIAA1109</name>
    <name evidence="3" type="ORF">CEXT_226311</name>
</gene>